<dbReference type="EC" id="3.4.24.-" evidence="9"/>
<evidence type="ECO:0000259" key="11">
    <source>
        <dbReference type="PROSITE" id="PS01180"/>
    </source>
</evidence>
<dbReference type="SUPFAM" id="SSF55486">
    <property type="entry name" value="Metalloproteases ('zincins'), catalytic domain"/>
    <property type="match status" value="1"/>
</dbReference>
<feature type="chain" id="PRO_5044968069" description="Metalloendopeptidase" evidence="9">
    <location>
        <begin position="20"/>
        <end position="755"/>
    </location>
</feature>
<evidence type="ECO:0000256" key="7">
    <source>
        <dbReference type="PROSITE-ProRule" id="PRU00059"/>
    </source>
</evidence>
<organism evidence="13 14">
    <name type="scientific">Ranitomeya imitator</name>
    <name type="common">mimic poison frog</name>
    <dbReference type="NCBI Taxonomy" id="111125"/>
    <lineage>
        <taxon>Eukaryota</taxon>
        <taxon>Metazoa</taxon>
        <taxon>Chordata</taxon>
        <taxon>Craniata</taxon>
        <taxon>Vertebrata</taxon>
        <taxon>Euteleostomi</taxon>
        <taxon>Amphibia</taxon>
        <taxon>Batrachia</taxon>
        <taxon>Anura</taxon>
        <taxon>Neobatrachia</taxon>
        <taxon>Hyloidea</taxon>
        <taxon>Dendrobatidae</taxon>
        <taxon>Dendrobatinae</taxon>
        <taxon>Ranitomeya</taxon>
    </lineage>
</organism>
<feature type="domain" description="Peptidase M12A" evidence="12">
    <location>
        <begin position="70"/>
        <end position="301"/>
    </location>
</feature>
<keyword evidence="2 8" id="KW-0479">Metal-binding</keyword>
<dbReference type="InterPro" id="IPR000859">
    <property type="entry name" value="CUB_dom"/>
</dbReference>
<name>A0ABN9L784_9NEOB</name>
<keyword evidence="9" id="KW-0732">Signal</keyword>
<reference evidence="13" key="1">
    <citation type="submission" date="2023-07" db="EMBL/GenBank/DDBJ databases">
        <authorList>
            <person name="Stuckert A."/>
        </authorList>
    </citation>
    <scope>NUCLEOTIDE SEQUENCE</scope>
</reference>
<evidence type="ECO:0000256" key="1">
    <source>
        <dbReference type="ARBA" id="ARBA00022670"/>
    </source>
</evidence>
<dbReference type="Proteomes" id="UP001176940">
    <property type="component" value="Unassembled WGS sequence"/>
</dbReference>
<evidence type="ECO:0000313" key="13">
    <source>
        <dbReference type="EMBL" id="CAJ0934947.1"/>
    </source>
</evidence>
<feature type="binding site" evidence="8">
    <location>
        <position position="200"/>
    </location>
    <ligand>
        <name>Zn(2+)</name>
        <dbReference type="ChEBI" id="CHEBI:29105"/>
        <note>catalytic</note>
    </ligand>
</feature>
<dbReference type="Pfam" id="PF00431">
    <property type="entry name" value="CUB"/>
    <property type="match status" value="1"/>
</dbReference>
<evidence type="ECO:0000256" key="2">
    <source>
        <dbReference type="ARBA" id="ARBA00022723"/>
    </source>
</evidence>
<dbReference type="Gene3D" id="2.60.120.290">
    <property type="entry name" value="Spermadhesin, CUB domain"/>
    <property type="match status" value="2"/>
</dbReference>
<keyword evidence="5 8" id="KW-0482">Metalloprotease</keyword>
<comment type="cofactor">
    <cofactor evidence="8 9">
        <name>Zn(2+)</name>
        <dbReference type="ChEBI" id="CHEBI:29105"/>
    </cofactor>
    <text evidence="8 9">Binds 1 zinc ion per subunit.</text>
</comment>
<evidence type="ECO:0000256" key="6">
    <source>
        <dbReference type="ARBA" id="ARBA00023157"/>
    </source>
</evidence>
<proteinExistence type="predicted"/>
<protein>
    <recommendedName>
        <fullName evidence="9">Metalloendopeptidase</fullName>
        <ecNumber evidence="9">3.4.24.-</ecNumber>
    </recommendedName>
</protein>
<feature type="signal peptide" evidence="9">
    <location>
        <begin position="1"/>
        <end position="19"/>
    </location>
</feature>
<keyword evidence="3 8" id="KW-0378">Hydrolase</keyword>
<comment type="caution">
    <text evidence="7">Lacks conserved residue(s) required for the propagation of feature annotation.</text>
</comment>
<dbReference type="InterPro" id="IPR024079">
    <property type="entry name" value="MetalloPept_cat_dom_sf"/>
</dbReference>
<accession>A0ABN9L784</accession>
<evidence type="ECO:0000256" key="5">
    <source>
        <dbReference type="ARBA" id="ARBA00023049"/>
    </source>
</evidence>
<evidence type="ECO:0000256" key="3">
    <source>
        <dbReference type="ARBA" id="ARBA00022801"/>
    </source>
</evidence>
<keyword evidence="4 8" id="KW-0862">Zinc</keyword>
<dbReference type="SUPFAM" id="SSF49854">
    <property type="entry name" value="Spermadhesin, CUB domain"/>
    <property type="match status" value="2"/>
</dbReference>
<dbReference type="InterPro" id="IPR001506">
    <property type="entry name" value="Peptidase_M12A"/>
</dbReference>
<gene>
    <name evidence="13" type="ORF">RIMI_LOCUS6205256</name>
</gene>
<evidence type="ECO:0000259" key="12">
    <source>
        <dbReference type="PROSITE" id="PS51864"/>
    </source>
</evidence>
<feature type="region of interest" description="Disordered" evidence="10">
    <location>
        <begin position="618"/>
        <end position="637"/>
    </location>
</feature>
<dbReference type="Gene3D" id="3.40.390.10">
    <property type="entry name" value="Collagenase (Catalytic Domain)"/>
    <property type="match status" value="1"/>
</dbReference>
<dbReference type="InterPro" id="IPR035914">
    <property type="entry name" value="Sperma_CUB_dom_sf"/>
</dbReference>
<sequence>MAPAIVLLVAAALCALGSALPLQDYLQCSVPQNESVKGKQPTISDLILSANADLSRPLFQGDIARPLGRSALRCGSCRWQKVDGAVKVPFLIDTKYTEIGLREKSVSAEKKIAACCVLLRFSNETRQCKSMAKYEKRLIKTALEEFSTVSCVRFIERTSETSYISIENTPGCWSYIGRNGYAQPVSLQSTKCLGYGVIQHEVMHALSFNHEHTRPDRDNYVDIMWQYISQVNQGDFKKDNGDTLNTAYNYNSIMHYSSTTFTNTSGKATIIPKPNPKVVIGQRYGLSGLDVVMINRLYACNLCRTKILGTSGTLSSSDASPSLANDNCLWILHVPLNKLFLQFDSFGASSINCTAEIIVYDGVTKTSPVLATISPKQQHHVLISSGLFLLVEYITDPNCSSSFHASYNAASPKYPNTYPNSVQDTSIILAPVGFMVSLNFTLFDLESSPTCSNDFLVIRDGGDTNSSIIGTYCGKIMDLVLSSTGNMMLLQFSSNCRQTPTAKDYEQQLVPETLGLMKNITYGANTLLDPDPSLQVTLLVLLAIEHMEETGRQYYLSPSFTGRDREAVLSVSPSFTGRDREAVLSVSPSFTGRDREAVLSVSPSFTGRDREAVHTAHLVPSQHRQLPSDDPKDKSLRGSDRETLVAIQLAHDDQSTFQETVHVGMLGPDTHNVVVYHLGCQVRAFLHEQFPGTWIGRHGPVEWPPRSPDPTPLDFYLWGHLKAIVYAVKIRDAQHLKQRILEACASISSAVLLSV</sequence>
<dbReference type="PROSITE" id="PS01180">
    <property type="entry name" value="CUB"/>
    <property type="match status" value="1"/>
</dbReference>
<dbReference type="SMART" id="SM00042">
    <property type="entry name" value="CUB"/>
    <property type="match status" value="2"/>
</dbReference>
<dbReference type="InterPro" id="IPR036397">
    <property type="entry name" value="RNaseH_sf"/>
</dbReference>
<evidence type="ECO:0000256" key="9">
    <source>
        <dbReference type="RuleBase" id="RU361183"/>
    </source>
</evidence>
<keyword evidence="1 8" id="KW-0645">Protease</keyword>
<dbReference type="PANTHER" id="PTHR10127:SF899">
    <property type="entry name" value="ASTACIN-LIKE METALLOENDOPEPTIDASE-RELATED"/>
    <property type="match status" value="1"/>
</dbReference>
<dbReference type="Pfam" id="PF01400">
    <property type="entry name" value="Astacin"/>
    <property type="match status" value="1"/>
</dbReference>
<feature type="disulfide bond" evidence="8">
    <location>
        <begin position="74"/>
        <end position="77"/>
    </location>
</feature>
<dbReference type="InterPro" id="IPR006026">
    <property type="entry name" value="Peptidase_Metallo"/>
</dbReference>
<feature type="compositionally biased region" description="Basic and acidic residues" evidence="10">
    <location>
        <begin position="626"/>
        <end position="637"/>
    </location>
</feature>
<comment type="caution">
    <text evidence="13">The sequence shown here is derived from an EMBL/GenBank/DDBJ whole genome shotgun (WGS) entry which is preliminary data.</text>
</comment>
<feature type="binding site" evidence="8">
    <location>
        <position position="210"/>
    </location>
    <ligand>
        <name>Zn(2+)</name>
        <dbReference type="ChEBI" id="CHEBI:29105"/>
        <note>catalytic</note>
    </ligand>
</feature>
<feature type="active site" evidence="8">
    <location>
        <position position="201"/>
    </location>
</feature>
<dbReference type="PANTHER" id="PTHR10127">
    <property type="entry name" value="DISCOIDIN, CUB, EGF, LAMININ , AND ZINC METALLOPROTEASE DOMAIN CONTAINING"/>
    <property type="match status" value="1"/>
</dbReference>
<dbReference type="PRINTS" id="PR00480">
    <property type="entry name" value="ASTACIN"/>
</dbReference>
<feature type="binding site" evidence="8">
    <location>
        <position position="204"/>
    </location>
    <ligand>
        <name>Zn(2+)</name>
        <dbReference type="ChEBI" id="CHEBI:29105"/>
        <note>catalytic</note>
    </ligand>
</feature>
<evidence type="ECO:0000256" key="8">
    <source>
        <dbReference type="PROSITE-ProRule" id="PRU01211"/>
    </source>
</evidence>
<feature type="domain" description="CUB" evidence="11">
    <location>
        <begin position="385"/>
        <end position="512"/>
    </location>
</feature>
<evidence type="ECO:0000256" key="10">
    <source>
        <dbReference type="SAM" id="MobiDB-lite"/>
    </source>
</evidence>
<keyword evidence="6 8" id="KW-1015">Disulfide bond</keyword>
<keyword evidence="14" id="KW-1185">Reference proteome</keyword>
<dbReference type="SMART" id="SM00235">
    <property type="entry name" value="ZnMc"/>
    <property type="match status" value="1"/>
</dbReference>
<dbReference type="EMBL" id="CAUEEQ010011103">
    <property type="protein sequence ID" value="CAJ0934947.1"/>
    <property type="molecule type" value="Genomic_DNA"/>
</dbReference>
<dbReference type="CDD" id="cd00041">
    <property type="entry name" value="CUB"/>
    <property type="match status" value="2"/>
</dbReference>
<evidence type="ECO:0000313" key="14">
    <source>
        <dbReference type="Proteomes" id="UP001176940"/>
    </source>
</evidence>
<evidence type="ECO:0000256" key="4">
    <source>
        <dbReference type="ARBA" id="ARBA00022833"/>
    </source>
</evidence>
<dbReference type="Gene3D" id="3.30.420.10">
    <property type="entry name" value="Ribonuclease H-like superfamily/Ribonuclease H"/>
    <property type="match status" value="1"/>
</dbReference>
<dbReference type="PROSITE" id="PS51864">
    <property type="entry name" value="ASTACIN"/>
    <property type="match status" value="1"/>
</dbReference>